<evidence type="ECO:0000259" key="2">
    <source>
        <dbReference type="Pfam" id="PF05970"/>
    </source>
</evidence>
<name>E3NTC9_CAERE</name>
<feature type="non-terminal residue" evidence="3">
    <location>
        <position position="1"/>
    </location>
</feature>
<dbReference type="OrthoDB" id="10032644at2759"/>
<dbReference type="InterPro" id="IPR027417">
    <property type="entry name" value="P-loop_NTPase"/>
</dbReference>
<dbReference type="GO" id="GO:0043139">
    <property type="term" value="F:5'-3' DNA helicase activity"/>
    <property type="evidence" value="ECO:0007669"/>
    <property type="project" value="UniProtKB-EC"/>
</dbReference>
<dbReference type="GO" id="GO:0005524">
    <property type="term" value="F:ATP binding"/>
    <property type="evidence" value="ECO:0007669"/>
    <property type="project" value="UniProtKB-KW"/>
</dbReference>
<dbReference type="Proteomes" id="UP000008281">
    <property type="component" value="Unassembled WGS sequence"/>
</dbReference>
<dbReference type="InParanoid" id="E3NTC9"/>
<dbReference type="GO" id="GO:0016887">
    <property type="term" value="F:ATP hydrolysis activity"/>
    <property type="evidence" value="ECO:0007669"/>
    <property type="project" value="RHEA"/>
</dbReference>
<dbReference type="GO" id="GO:0006281">
    <property type="term" value="P:DNA repair"/>
    <property type="evidence" value="ECO:0007669"/>
    <property type="project" value="UniProtKB-KW"/>
</dbReference>
<dbReference type="PANTHER" id="PTHR10492:SF57">
    <property type="entry name" value="ATP-DEPENDENT DNA HELICASE"/>
    <property type="match status" value="1"/>
</dbReference>
<organism evidence="4">
    <name type="scientific">Caenorhabditis remanei</name>
    <name type="common">Caenorhabditis vulgaris</name>
    <dbReference type="NCBI Taxonomy" id="31234"/>
    <lineage>
        <taxon>Eukaryota</taxon>
        <taxon>Metazoa</taxon>
        <taxon>Ecdysozoa</taxon>
        <taxon>Nematoda</taxon>
        <taxon>Chromadorea</taxon>
        <taxon>Rhabditida</taxon>
        <taxon>Rhabditina</taxon>
        <taxon>Rhabditomorpha</taxon>
        <taxon>Rhabditoidea</taxon>
        <taxon>Rhabditidae</taxon>
        <taxon>Peloderinae</taxon>
        <taxon>Caenorhabditis</taxon>
    </lineage>
</organism>
<dbReference type="STRING" id="31234.E3NTC9"/>
<dbReference type="Pfam" id="PF05970">
    <property type="entry name" value="PIF1"/>
    <property type="match status" value="1"/>
</dbReference>
<dbReference type="OMA" id="MISRETS"/>
<sequence length="180" mass="19932">GKENKILFFRFSKSIESFISPPTYIINSPFPPQMDFDEIGEEGASLYETLTLEQKNACDDSLAALDDPFLPRLFYLDGCGGSGKTYLYNVIWKILMGRRIKMSCSAWTGIASTLLPDGRTIASIYKIGINKDCRASLLKLNNKEAAALRETSVFVENEASMISRETSGDNGSSIERCDGE</sequence>
<dbReference type="PANTHER" id="PTHR10492">
    <property type="match status" value="1"/>
</dbReference>
<dbReference type="eggNOG" id="KOG0987">
    <property type="taxonomic scope" value="Eukaryota"/>
</dbReference>
<dbReference type="SUPFAM" id="SSF52540">
    <property type="entry name" value="P-loop containing nucleoside triphosphate hydrolases"/>
    <property type="match status" value="1"/>
</dbReference>
<reference evidence="3" key="1">
    <citation type="submission" date="2007-07" db="EMBL/GenBank/DDBJ databases">
        <title>PCAP assembly of the Caenorhabditis remanei genome.</title>
        <authorList>
            <consortium name="The Caenorhabditis remanei Sequencing Consortium"/>
            <person name="Wilson R.K."/>
        </authorList>
    </citation>
    <scope>NUCLEOTIDE SEQUENCE [LARGE SCALE GENOMIC DNA]</scope>
    <source>
        <strain evidence="3">PB4641</strain>
    </source>
</reference>
<accession>E3NTC9</accession>
<dbReference type="AlphaFoldDB" id="E3NTC9"/>
<keyword evidence="1" id="KW-0547">Nucleotide-binding</keyword>
<proteinExistence type="inferred from homology"/>
<comment type="similarity">
    <text evidence="1">Belongs to the helicase family.</text>
</comment>
<comment type="cofactor">
    <cofactor evidence="1">
        <name>Mg(2+)</name>
        <dbReference type="ChEBI" id="CHEBI:18420"/>
    </cofactor>
</comment>
<keyword evidence="1" id="KW-0378">Hydrolase</keyword>
<gene>
    <name evidence="3" type="ORF">CRE_31624</name>
</gene>
<dbReference type="EMBL" id="DS270165">
    <property type="protein sequence ID" value="EFO91881.1"/>
    <property type="molecule type" value="Genomic_DNA"/>
</dbReference>
<dbReference type="GO" id="GO:0006310">
    <property type="term" value="P:DNA recombination"/>
    <property type="evidence" value="ECO:0007669"/>
    <property type="project" value="UniProtKB-KW"/>
</dbReference>
<evidence type="ECO:0000313" key="3">
    <source>
        <dbReference type="EMBL" id="EFO91881.1"/>
    </source>
</evidence>
<evidence type="ECO:0000313" key="4">
    <source>
        <dbReference type="Proteomes" id="UP000008281"/>
    </source>
</evidence>
<dbReference type="InterPro" id="IPR010285">
    <property type="entry name" value="DNA_helicase_pif1-like_DEAD"/>
</dbReference>
<dbReference type="GO" id="GO:0000723">
    <property type="term" value="P:telomere maintenance"/>
    <property type="evidence" value="ECO:0007669"/>
    <property type="project" value="InterPro"/>
</dbReference>
<comment type="catalytic activity">
    <reaction evidence="1">
        <text>ATP + H2O = ADP + phosphate + H(+)</text>
        <dbReference type="Rhea" id="RHEA:13065"/>
        <dbReference type="ChEBI" id="CHEBI:15377"/>
        <dbReference type="ChEBI" id="CHEBI:15378"/>
        <dbReference type="ChEBI" id="CHEBI:30616"/>
        <dbReference type="ChEBI" id="CHEBI:43474"/>
        <dbReference type="ChEBI" id="CHEBI:456216"/>
        <dbReference type="EC" id="5.6.2.3"/>
    </reaction>
</comment>
<evidence type="ECO:0000256" key="1">
    <source>
        <dbReference type="RuleBase" id="RU363044"/>
    </source>
</evidence>
<dbReference type="EC" id="5.6.2.3" evidence="1"/>
<keyword evidence="1" id="KW-0234">DNA repair</keyword>
<keyword evidence="1" id="KW-0067">ATP-binding</keyword>
<protein>
    <recommendedName>
        <fullName evidence="1">ATP-dependent DNA helicase</fullName>
        <ecNumber evidence="1">5.6.2.3</ecNumber>
    </recommendedName>
</protein>
<keyword evidence="4" id="KW-1185">Reference proteome</keyword>
<feature type="domain" description="DNA helicase Pif1-like DEAD-box helicase" evidence="2">
    <location>
        <begin position="50"/>
        <end position="165"/>
    </location>
</feature>
<dbReference type="HOGENOM" id="CLU_1499929_0_0_1"/>
<keyword evidence="1" id="KW-0347">Helicase</keyword>
<dbReference type="Gene3D" id="3.40.50.300">
    <property type="entry name" value="P-loop containing nucleotide triphosphate hydrolases"/>
    <property type="match status" value="1"/>
</dbReference>
<keyword evidence="1" id="KW-0233">DNA recombination</keyword>
<keyword evidence="1" id="KW-0227">DNA damage</keyword>